<dbReference type="AlphaFoldDB" id="A0A7T7MAE0"/>
<dbReference type="PROSITE" id="PS51318">
    <property type="entry name" value="TAT"/>
    <property type="match status" value="1"/>
</dbReference>
<comment type="similarity">
    <text evidence="1">Belongs to the bacterial solute-binding protein 1 family.</text>
</comment>
<keyword evidence="2" id="KW-0813">Transport</keyword>
<gene>
    <name evidence="4" type="ORF">JG540_09910</name>
</gene>
<protein>
    <submittedName>
        <fullName evidence="4">Carbohydrate ABC transporter substrate-binding protein</fullName>
    </submittedName>
</protein>
<dbReference type="InterPro" id="IPR006311">
    <property type="entry name" value="TAT_signal"/>
</dbReference>
<accession>A0A7T7MAE0</accession>
<dbReference type="EMBL" id="CP066802">
    <property type="protein sequence ID" value="QQM67292.1"/>
    <property type="molecule type" value="Genomic_DNA"/>
</dbReference>
<organism evidence="4 5">
    <name type="scientific">Actinomyces weissii</name>
    <dbReference type="NCBI Taxonomy" id="675090"/>
    <lineage>
        <taxon>Bacteria</taxon>
        <taxon>Bacillati</taxon>
        <taxon>Actinomycetota</taxon>
        <taxon>Actinomycetes</taxon>
        <taxon>Actinomycetales</taxon>
        <taxon>Actinomycetaceae</taxon>
        <taxon>Actinomyces</taxon>
    </lineage>
</organism>
<dbReference type="InterPro" id="IPR050490">
    <property type="entry name" value="Bact_solute-bd_prot1"/>
</dbReference>
<feature type="signal peptide" evidence="3">
    <location>
        <begin position="1"/>
        <end position="33"/>
    </location>
</feature>
<dbReference type="Proteomes" id="UP000595895">
    <property type="component" value="Chromosome"/>
</dbReference>
<evidence type="ECO:0000313" key="4">
    <source>
        <dbReference type="EMBL" id="QQM67292.1"/>
    </source>
</evidence>
<dbReference type="SUPFAM" id="SSF53850">
    <property type="entry name" value="Periplasmic binding protein-like II"/>
    <property type="match status" value="1"/>
</dbReference>
<evidence type="ECO:0000256" key="2">
    <source>
        <dbReference type="ARBA" id="ARBA00022448"/>
    </source>
</evidence>
<dbReference type="Gene3D" id="3.40.190.10">
    <property type="entry name" value="Periplasmic binding protein-like II"/>
    <property type="match status" value="2"/>
</dbReference>
<dbReference type="PANTHER" id="PTHR43649:SF29">
    <property type="entry name" value="OSMOPROTECTIVE COMPOUNDS-BINDING PROTEIN GGTB"/>
    <property type="match status" value="1"/>
</dbReference>
<proteinExistence type="inferred from homology"/>
<evidence type="ECO:0000256" key="3">
    <source>
        <dbReference type="SAM" id="SignalP"/>
    </source>
</evidence>
<reference evidence="4 5" key="1">
    <citation type="submission" date="2020-12" db="EMBL/GenBank/DDBJ databases">
        <authorList>
            <person name="Zhou J."/>
        </authorList>
    </citation>
    <scope>NUCLEOTIDE SEQUENCE [LARGE SCALE GENOMIC DNA]</scope>
    <source>
        <strain evidence="4 5">CCUG 61299</strain>
    </source>
</reference>
<dbReference type="PANTHER" id="PTHR43649">
    <property type="entry name" value="ARABINOSE-BINDING PROTEIN-RELATED"/>
    <property type="match status" value="1"/>
</dbReference>
<evidence type="ECO:0000313" key="5">
    <source>
        <dbReference type="Proteomes" id="UP000595895"/>
    </source>
</evidence>
<sequence length="453" mass="47772">MNPLNPAKGLRTPVTRRASISLALGASAALALAACSDPGTGAKDTAEQKAPEAWPMATDKLDGVKLTIWAAQSSNKIPANVAKGFEAATGAKVEIVTIPDPYEQGVQTKVATGDMPDLAMWQPTMSQLTSIGAKERLQVLDGAPWEAKTVKSVLDAGGTLDGHRYAAFVSAPSVMGVWYNKEVFAANGVTVPTSFTELLAVARDLKSKGVTPLHEMGGEWWASQWTVQAYLADAAKAGLWDKVNQNQDQFTGKDIQGAIDQYQAMIEEGLYNEDIKTATFDEQAKAVLEGKAAMAIQVNSLLANMAAQTDSATLDQKIGFFPVSATSATATSIPEQTNAVVAFKTGDAKREAAARQFLVYWLSDGYADFVKDQSLVSIIDGVATPDSVPTAVQEAYKSLDQSVGSMQSLAVANPDLAKNLGDMIAGTKTAAQVGEETQAQFAQLAKAIGAKGF</sequence>
<keyword evidence="3" id="KW-0732">Signal</keyword>
<feature type="chain" id="PRO_5032462863" evidence="3">
    <location>
        <begin position="34"/>
        <end position="453"/>
    </location>
</feature>
<dbReference type="RefSeq" id="WP_200275744.1">
    <property type="nucleotide sequence ID" value="NZ_CP066802.1"/>
</dbReference>
<name>A0A7T7MAE0_9ACTO</name>
<evidence type="ECO:0000256" key="1">
    <source>
        <dbReference type="ARBA" id="ARBA00008520"/>
    </source>
</evidence>
<keyword evidence="5" id="KW-1185">Reference proteome</keyword>
<dbReference type="KEGG" id="awe:JG540_09910"/>